<keyword evidence="2" id="KW-1133">Transmembrane helix</keyword>
<keyword evidence="2" id="KW-0812">Transmembrane</keyword>
<feature type="region of interest" description="Disordered" evidence="1">
    <location>
        <begin position="1"/>
        <end position="28"/>
    </location>
</feature>
<feature type="compositionally biased region" description="Pro residues" evidence="1">
    <location>
        <begin position="1040"/>
        <end position="1050"/>
    </location>
</feature>
<dbReference type="Proteomes" id="UP001235849">
    <property type="component" value="Unassembled WGS sequence"/>
</dbReference>
<evidence type="ECO:0000256" key="1">
    <source>
        <dbReference type="SAM" id="MobiDB-lite"/>
    </source>
</evidence>
<proteinExistence type="predicted"/>
<dbReference type="RefSeq" id="WP_283768404.1">
    <property type="nucleotide sequence ID" value="NZ_JAQOSO010000096.1"/>
</dbReference>
<organism evidence="3 4">
    <name type="scientific">Roseofilum capinflatum BLCC-M114</name>
    <dbReference type="NCBI Taxonomy" id="3022440"/>
    <lineage>
        <taxon>Bacteria</taxon>
        <taxon>Bacillati</taxon>
        <taxon>Cyanobacteriota</taxon>
        <taxon>Cyanophyceae</taxon>
        <taxon>Desertifilales</taxon>
        <taxon>Desertifilaceae</taxon>
        <taxon>Roseofilum</taxon>
        <taxon>Roseofilum capinflatum</taxon>
    </lineage>
</organism>
<feature type="region of interest" description="Disordered" evidence="1">
    <location>
        <begin position="1040"/>
        <end position="1073"/>
    </location>
</feature>
<reference evidence="3 4" key="1">
    <citation type="submission" date="2023-01" db="EMBL/GenBank/DDBJ databases">
        <title>Novel diversity within Roseofilum (Cyanobacteria; Desertifilaceae) from marine benthic mats with descriptions of four novel species.</title>
        <authorList>
            <person name="Wang Y."/>
            <person name="Berthold D.E."/>
            <person name="Hu J."/>
            <person name="Lefler F.W."/>
            <person name="Laughinghouse H.D. IV."/>
        </authorList>
    </citation>
    <scope>NUCLEOTIDE SEQUENCE [LARGE SCALE GENOMIC DNA]</scope>
    <source>
        <strain evidence="3 4">BLCC-M114</strain>
    </source>
</reference>
<sequence>MTQSNPQLNPFNPSNSFSSRSNGSQSLSVITNPSGDSVISAGETFELRVTIGNQGFQGAIIDLFIDDSSGVLKTWCPNPYERFALSAGSSSEVVFSFPIPVEAIPGQYTYLLVIDAPKHYPEETPIRHQATLQVLPPIQEAVQSNDPTFALTPVTTPEKPALLELGQSLIVTVLVHNRSNRVDRFRLTCTDLPELWWEVHYPEGINELGLVVIPDNLALNPGAKGEVTLEFRFPVDTKAGRYLPTLRLTGENNPELLLLDVVYIEVVPRYDLRVDLRTLVGKVSREAALFQLRLQNQGNTLRQLRLTVREDQERPVCVYELNPDRLKLDQGEQWQVDIDAKPGPWWRRPLLGQGRTLNFYVQLTDDYQLPLPTDEIEGNFLWQARPWWQLLLAILAGLGLLGLLIFAIWWLFFKPPAPPRIEDFNSVSPSYAAANDDFIYLNWEIGNVRQIQSLQILGRSPNGNVTSIPVSYSFSRRGLPESLQEFCTRSWRTLVCRNIRTDAREPGDYIFELKVTAKRSQVSPIIAKTNTIAIAPIPLPEILEFRATLAQPDAVQPGSVRAGLPTVSSANRDLGEPAPTTGNSTGNDPTHTIELSWKISNPSAIAELGWIGRNPDGVVNSEQQRTDLQSGLPDDWRKYCTFDNQTLICEAVPVTVDEFGRYIFELTVIPDPRIEGEAQTALADVIEIKAPEPPKIIEFQPTQPQYEIARGEEIQLDWAIANADQIQAIVLKGRSVEGFVAMPEMRFSFDFAQDKPFNSAIPERLKSLCDITLNQLRCRNITLPISESGNYQFELGVIPKRGTGEITETETTATIALIPPPAPPSPQILQLRSGQTTYSEDQGEEILLSWEIENADQLQELQIVGRDTNGIARVPARRYRFDSGIPNALQPYCVLAGRLICQNVPTSARQGGEYIFEVSTISKQNPSEVSDRQQTEVIQILPRTYPLAITGFTVNGETAPLRVVVTLQPEERPDPLNLSWSVIGGPNTRVQLLPSPGTVPLTGTLAYPISPQPGQETLTLTVTGGTGQQLQRTLVIETVLPPPSETPPSPTTDQPLPAEPDGLSPADLPPQFD</sequence>
<comment type="caution">
    <text evidence="3">The sequence shown here is derived from an EMBL/GenBank/DDBJ whole genome shotgun (WGS) entry which is preliminary data.</text>
</comment>
<evidence type="ECO:0000313" key="4">
    <source>
        <dbReference type="Proteomes" id="UP001235849"/>
    </source>
</evidence>
<gene>
    <name evidence="3" type="ORF">PMG25_18685</name>
</gene>
<name>A0ABT7BAB3_9CYAN</name>
<dbReference type="EMBL" id="JAQOSO010000096">
    <property type="protein sequence ID" value="MDJ1176114.1"/>
    <property type="molecule type" value="Genomic_DNA"/>
</dbReference>
<accession>A0ABT7BAB3</accession>
<keyword evidence="4" id="KW-1185">Reference proteome</keyword>
<protein>
    <submittedName>
        <fullName evidence="3">Uncharacterized protein</fullName>
    </submittedName>
</protein>
<evidence type="ECO:0000256" key="2">
    <source>
        <dbReference type="SAM" id="Phobius"/>
    </source>
</evidence>
<feature type="transmembrane region" description="Helical" evidence="2">
    <location>
        <begin position="390"/>
        <end position="412"/>
    </location>
</feature>
<feature type="compositionally biased region" description="Polar residues" evidence="1">
    <location>
        <begin position="580"/>
        <end position="589"/>
    </location>
</feature>
<keyword evidence="2" id="KW-0472">Membrane</keyword>
<feature type="region of interest" description="Disordered" evidence="1">
    <location>
        <begin position="563"/>
        <end position="589"/>
    </location>
</feature>
<evidence type="ECO:0000313" key="3">
    <source>
        <dbReference type="EMBL" id="MDJ1176114.1"/>
    </source>
</evidence>